<dbReference type="InterPro" id="IPR012337">
    <property type="entry name" value="RNaseH-like_sf"/>
</dbReference>
<feature type="region of interest" description="Disordered" evidence="1">
    <location>
        <begin position="67"/>
        <end position="100"/>
    </location>
</feature>
<dbReference type="InterPro" id="IPR014811">
    <property type="entry name" value="ArgoL1"/>
</dbReference>
<dbReference type="Pfam" id="PF08699">
    <property type="entry name" value="ArgoL1"/>
    <property type="match status" value="1"/>
</dbReference>
<dbReference type="Gene3D" id="2.170.260.10">
    <property type="entry name" value="paz domain"/>
    <property type="match status" value="1"/>
</dbReference>
<dbReference type="SUPFAM" id="SSF53098">
    <property type="entry name" value="Ribonuclease H-like"/>
    <property type="match status" value="1"/>
</dbReference>
<keyword evidence="5" id="KW-1185">Reference proteome</keyword>
<dbReference type="SMART" id="SM00950">
    <property type="entry name" value="Piwi"/>
    <property type="match status" value="1"/>
</dbReference>
<dbReference type="OrthoDB" id="10252740at2759"/>
<evidence type="ECO:0000256" key="1">
    <source>
        <dbReference type="SAM" id="MobiDB-lite"/>
    </source>
</evidence>
<dbReference type="CDD" id="cd02846">
    <property type="entry name" value="PAZ_argonaute_like"/>
    <property type="match status" value="1"/>
</dbReference>
<evidence type="ECO:0000313" key="5">
    <source>
        <dbReference type="Proteomes" id="UP000245884"/>
    </source>
</evidence>
<evidence type="ECO:0000259" key="3">
    <source>
        <dbReference type="PROSITE" id="PS50822"/>
    </source>
</evidence>
<dbReference type="PANTHER" id="PTHR22891">
    <property type="entry name" value="EUKARYOTIC TRANSLATION INITIATION FACTOR 2C"/>
    <property type="match status" value="1"/>
</dbReference>
<dbReference type="Pfam" id="PF02171">
    <property type="entry name" value="Piwi"/>
    <property type="match status" value="1"/>
</dbReference>
<feature type="compositionally biased region" description="Gly residues" evidence="1">
    <location>
        <begin position="67"/>
        <end position="90"/>
    </location>
</feature>
<dbReference type="InterPro" id="IPR036397">
    <property type="entry name" value="RNaseH_sf"/>
</dbReference>
<dbReference type="SUPFAM" id="SSF101690">
    <property type="entry name" value="PAZ domain"/>
    <property type="match status" value="1"/>
</dbReference>
<accession>A0A316UKU8</accession>
<organism evidence="4 5">
    <name type="scientific">Jaminaea rosea</name>
    <dbReference type="NCBI Taxonomy" id="1569628"/>
    <lineage>
        <taxon>Eukaryota</taxon>
        <taxon>Fungi</taxon>
        <taxon>Dikarya</taxon>
        <taxon>Basidiomycota</taxon>
        <taxon>Ustilaginomycotina</taxon>
        <taxon>Exobasidiomycetes</taxon>
        <taxon>Microstromatales</taxon>
        <taxon>Microstromatales incertae sedis</taxon>
        <taxon>Jaminaea</taxon>
    </lineage>
</organism>
<dbReference type="GO" id="GO:0003723">
    <property type="term" value="F:RNA binding"/>
    <property type="evidence" value="ECO:0007669"/>
    <property type="project" value="InterPro"/>
</dbReference>
<proteinExistence type="predicted"/>
<dbReference type="Pfam" id="PF02170">
    <property type="entry name" value="PAZ"/>
    <property type="match status" value="1"/>
</dbReference>
<feature type="region of interest" description="Disordered" evidence="1">
    <location>
        <begin position="341"/>
        <end position="391"/>
    </location>
</feature>
<dbReference type="SMART" id="SM01163">
    <property type="entry name" value="DUF1785"/>
    <property type="match status" value="1"/>
</dbReference>
<dbReference type="Pfam" id="PF16487">
    <property type="entry name" value="ArgoMid"/>
    <property type="match status" value="1"/>
</dbReference>
<dbReference type="Gene3D" id="3.30.420.10">
    <property type="entry name" value="Ribonuclease H-like superfamily/Ribonuclease H"/>
    <property type="match status" value="1"/>
</dbReference>
<sequence length="1011" mass="109425">MAAVSADQLAAAVGHMSLEKQAELEEERRRSEISSVTLTDLVPRPDKGGSAGRKLMVSTNMFTLDIGGDGASGQASGGRGGGRGGRGGGPRPSAGGNNGNLTVYHYDVVIDPVRPEESEKELTPEERKQRNERKLPITLLRSVFRMALRDGAADPTHPLTDDLIGSIGYDGRRSCYTQKKMPFENQLSWTICLPERGADMTLPNLPRDEGRKFKTTLKLVNVIDLSVLHKFCEADPQTIRAAGAAFPEAVTNAIQALQIFLCNKPAETFKVHGGGGRRFFDKDLKVPIPSGADIWKGFFQSARATQAGMIVNIDPAFAAFLRSGNLRDVCAGILGMDGSGGGGFGGRGGRGGRGGDRGGRGGRGGDRGGFRGGRGGPGGGGGGGGGAGQELSSLRPMQLQELRRRLNGAKLKMTHRESNREETFKGFSPRAARDEVFEKDGQRIRVVDYLKDKYNYQTKYLDLPLVVLGNKAMVPMECCEVLPGTALPPRKLKPDMTAAMIDVSRQRPDEKLSTVVDWRRRIAYETDPRNAGLNVGTQPIQVEARILPVPTVQYGRGTAKPNGGAWNLRNTKFLTPAATPIKTWAIVNFTRSPDQVVQQFAGLFTNHLKGLGLSVERAPYYERGIPTPERVKETLQVVGREAKKAAGGASAPPPQLIICLVDGDADLYGAIKRVCFTDLPSPVPNQCLMARKALNERGQDQYCANVAMKVNVKLGGANHSVTPNDVPAFTPTTMILGADVSHAAPGSSRASIAALVATIAGDRSRFHSEVRAQTHLRGGRSQEAILHMKDMCISHLNRWKERNGGNLPTKIVVFRDGVSDGQMAMARQVEAHAISQAVAAVQPGKTIPLTYIISVKRHHIRFFANNPGDQDRSGNLAPGLVVDSGVCHPYGFDFFLQGHAGLIGTARPCHFVVLQDDSKHTSDQLQKSIASFCYEYCRATRSVSLPPPVYYSHILAEKARLIMYGDQSETATQISSGESQEVFTEISDTDSTMLMKSFGRDAKFCESLFYM</sequence>
<dbReference type="EMBL" id="KZ819678">
    <property type="protein sequence ID" value="PWN25001.1"/>
    <property type="molecule type" value="Genomic_DNA"/>
</dbReference>
<protein>
    <submittedName>
        <fullName evidence="4">Piwi-domain-containing protein</fullName>
    </submittedName>
</protein>
<dbReference type="InterPro" id="IPR032473">
    <property type="entry name" value="Argonaute_Mid_dom"/>
</dbReference>
<dbReference type="PROSITE" id="PS50821">
    <property type="entry name" value="PAZ"/>
    <property type="match status" value="1"/>
</dbReference>
<name>A0A316UKU8_9BASI</name>
<dbReference type="Gene3D" id="3.40.50.2300">
    <property type="match status" value="1"/>
</dbReference>
<dbReference type="Proteomes" id="UP000245884">
    <property type="component" value="Unassembled WGS sequence"/>
</dbReference>
<dbReference type="InterPro" id="IPR036085">
    <property type="entry name" value="PAZ_dom_sf"/>
</dbReference>
<feature type="domain" description="PAZ" evidence="2">
    <location>
        <begin position="389"/>
        <end position="483"/>
    </location>
</feature>
<feature type="compositionally biased region" description="Gly residues" evidence="1">
    <location>
        <begin position="370"/>
        <end position="388"/>
    </location>
</feature>
<feature type="compositionally biased region" description="Gly residues" evidence="1">
    <location>
        <begin position="341"/>
        <end position="352"/>
    </location>
</feature>
<feature type="domain" description="Piwi" evidence="3">
    <location>
        <begin position="656"/>
        <end position="964"/>
    </location>
</feature>
<dbReference type="InterPro" id="IPR003100">
    <property type="entry name" value="PAZ_dom"/>
</dbReference>
<dbReference type="InterPro" id="IPR003165">
    <property type="entry name" value="Piwi"/>
</dbReference>
<dbReference type="PROSITE" id="PS50822">
    <property type="entry name" value="PIWI"/>
    <property type="match status" value="1"/>
</dbReference>
<feature type="region of interest" description="Disordered" evidence="1">
    <location>
        <begin position="21"/>
        <end position="53"/>
    </location>
</feature>
<dbReference type="Pfam" id="PF16486">
    <property type="entry name" value="ArgoN"/>
    <property type="match status" value="1"/>
</dbReference>
<dbReference type="Pfam" id="PF16488">
    <property type="entry name" value="ArgoL2"/>
    <property type="match status" value="1"/>
</dbReference>
<evidence type="ECO:0000313" key="4">
    <source>
        <dbReference type="EMBL" id="PWN25001.1"/>
    </source>
</evidence>
<dbReference type="AlphaFoldDB" id="A0A316UKU8"/>
<feature type="compositionally biased region" description="Basic and acidic residues" evidence="1">
    <location>
        <begin position="353"/>
        <end position="369"/>
    </location>
</feature>
<dbReference type="InterPro" id="IPR032474">
    <property type="entry name" value="Argonaute_N"/>
</dbReference>
<reference evidence="4 5" key="1">
    <citation type="journal article" date="2018" name="Mol. Biol. Evol.">
        <title>Broad Genomic Sampling Reveals a Smut Pathogenic Ancestry of the Fungal Clade Ustilaginomycotina.</title>
        <authorList>
            <person name="Kijpornyongpan T."/>
            <person name="Mondo S.J."/>
            <person name="Barry K."/>
            <person name="Sandor L."/>
            <person name="Lee J."/>
            <person name="Lipzen A."/>
            <person name="Pangilinan J."/>
            <person name="LaButti K."/>
            <person name="Hainaut M."/>
            <person name="Henrissat B."/>
            <person name="Grigoriev I.V."/>
            <person name="Spatafora J.W."/>
            <person name="Aime M.C."/>
        </authorList>
    </citation>
    <scope>NUCLEOTIDE SEQUENCE [LARGE SCALE GENOMIC DNA]</scope>
    <source>
        <strain evidence="4 5">MCA 5214</strain>
    </source>
</reference>
<gene>
    <name evidence="4" type="ORF">BDZ90DRAFT_91454</name>
</gene>
<evidence type="ECO:0000259" key="2">
    <source>
        <dbReference type="PROSITE" id="PS50821"/>
    </source>
</evidence>
<dbReference type="CDD" id="cd04657">
    <property type="entry name" value="Piwi_ago-like"/>
    <property type="match status" value="1"/>
</dbReference>
<feature type="compositionally biased region" description="Basic and acidic residues" evidence="1">
    <location>
        <begin position="21"/>
        <end position="32"/>
    </location>
</feature>
<dbReference type="InterPro" id="IPR045246">
    <property type="entry name" value="Piwi_ago-like"/>
</dbReference>
<dbReference type="InterPro" id="IPR032472">
    <property type="entry name" value="ArgoL2"/>
</dbReference>
<dbReference type="RefSeq" id="XP_025359613.1">
    <property type="nucleotide sequence ID" value="XM_025509942.1"/>
</dbReference>
<dbReference type="STRING" id="1569628.A0A316UKU8"/>
<dbReference type="GeneID" id="37031765"/>